<dbReference type="STRING" id="645134.A0A0L0HNI5"/>
<dbReference type="VEuPathDB" id="FungiDB:SPPG_01725"/>
<gene>
    <name evidence="7" type="ORF">SPPG_01725</name>
</gene>
<keyword evidence="4" id="KW-0274">FAD</keyword>
<keyword evidence="3" id="KW-0285">Flavoprotein</keyword>
<dbReference type="AlphaFoldDB" id="A0A0L0HNI5"/>
<dbReference type="InterPro" id="IPR036188">
    <property type="entry name" value="FAD/NAD-bd_sf"/>
</dbReference>
<sequence length="445" mass="48818">MLVKEDEETSHIAIIGSGIFGLSAALELRLRGYRVTIFDRHTIPVQDAASTDISKIVRPDHGNDILYQNLAIAAVNRWKDWSEECYRQTGKEIFVQSGAVFLSSNSPLCENSFEADSVAALRKAGYEDEVEVFSDSGVAEKYQGFKDVTRNFPGGYLSKMAGYVDASLAVEYVAELAKTAGVQFVTGDAGRVEAIMTKDSIRSCSVMGIRTSDQTFHACSHLLVAAGPRSISLLPGLKKVMVATGQPVIHLSVPEHLQLKYSASNFPVWAAEVPRTGFYGFPLKDGVLKVANHGPGYIRHEGTAMPSTLDMDIPKGAVSGFRSFLAQNFPELNSFNILRTRLCWYTDTFDSDFFITPYPGHEGLFLATGGSGHAFKFFPVLGPIIADVVEGKPESDSRYPDAIQRFKWREPMEEGQGLESHPRLSGSQKLEDCPLADTEDLKAIL</sequence>
<evidence type="ECO:0000313" key="8">
    <source>
        <dbReference type="Proteomes" id="UP000053201"/>
    </source>
</evidence>
<dbReference type="OMA" id="THECDTI"/>
<comment type="similarity">
    <text evidence="2">Belongs to the MSOX/MTOX family.</text>
</comment>
<dbReference type="PANTHER" id="PTHR10961">
    <property type="entry name" value="PEROXISOMAL SARCOSINE OXIDASE"/>
    <property type="match status" value="1"/>
</dbReference>
<evidence type="ECO:0000256" key="5">
    <source>
        <dbReference type="ARBA" id="ARBA00023002"/>
    </source>
</evidence>
<organism evidence="7 8">
    <name type="scientific">Spizellomyces punctatus (strain DAOM BR117)</name>
    <dbReference type="NCBI Taxonomy" id="645134"/>
    <lineage>
        <taxon>Eukaryota</taxon>
        <taxon>Fungi</taxon>
        <taxon>Fungi incertae sedis</taxon>
        <taxon>Chytridiomycota</taxon>
        <taxon>Chytridiomycota incertae sedis</taxon>
        <taxon>Chytridiomycetes</taxon>
        <taxon>Spizellomycetales</taxon>
        <taxon>Spizellomycetaceae</taxon>
        <taxon>Spizellomyces</taxon>
    </lineage>
</organism>
<dbReference type="Pfam" id="PF01266">
    <property type="entry name" value="DAO"/>
    <property type="match status" value="1"/>
</dbReference>
<comment type="cofactor">
    <cofactor evidence="1">
        <name>FAD</name>
        <dbReference type="ChEBI" id="CHEBI:57692"/>
    </cofactor>
</comment>
<protein>
    <recommendedName>
        <fullName evidence="6">FAD dependent oxidoreductase domain-containing protein</fullName>
    </recommendedName>
</protein>
<name>A0A0L0HNI5_SPIPD</name>
<keyword evidence="8" id="KW-1185">Reference proteome</keyword>
<dbReference type="SUPFAM" id="SSF54373">
    <property type="entry name" value="FAD-linked reductases, C-terminal domain"/>
    <property type="match status" value="1"/>
</dbReference>
<evidence type="ECO:0000256" key="2">
    <source>
        <dbReference type="ARBA" id="ARBA00010989"/>
    </source>
</evidence>
<dbReference type="PANTHER" id="PTHR10961:SF15">
    <property type="entry name" value="FAD DEPENDENT OXIDOREDUCTASE DOMAIN-CONTAINING PROTEIN"/>
    <property type="match status" value="1"/>
</dbReference>
<feature type="domain" description="FAD dependent oxidoreductase" evidence="6">
    <location>
        <begin position="12"/>
        <end position="387"/>
    </location>
</feature>
<evidence type="ECO:0000256" key="3">
    <source>
        <dbReference type="ARBA" id="ARBA00022630"/>
    </source>
</evidence>
<dbReference type="GO" id="GO:0008115">
    <property type="term" value="F:sarcosine oxidase activity"/>
    <property type="evidence" value="ECO:0007669"/>
    <property type="project" value="TreeGrafter"/>
</dbReference>
<reference evidence="7 8" key="1">
    <citation type="submission" date="2009-08" db="EMBL/GenBank/DDBJ databases">
        <title>The Genome Sequence of Spizellomyces punctatus strain DAOM BR117.</title>
        <authorList>
            <consortium name="The Broad Institute Genome Sequencing Platform"/>
            <person name="Russ C."/>
            <person name="Cuomo C."/>
            <person name="Shea T."/>
            <person name="Young S.K."/>
            <person name="Zeng Q."/>
            <person name="Koehrsen M."/>
            <person name="Haas B."/>
            <person name="Borodovsky M."/>
            <person name="Guigo R."/>
            <person name="Alvarado L."/>
            <person name="Berlin A."/>
            <person name="Bochicchio J."/>
            <person name="Borenstein D."/>
            <person name="Chapman S."/>
            <person name="Chen Z."/>
            <person name="Engels R."/>
            <person name="Freedman E."/>
            <person name="Gellesch M."/>
            <person name="Goldberg J."/>
            <person name="Griggs A."/>
            <person name="Gujja S."/>
            <person name="Heiman D."/>
            <person name="Hepburn T."/>
            <person name="Howarth C."/>
            <person name="Jen D."/>
            <person name="Larson L."/>
            <person name="Lewis B."/>
            <person name="Mehta T."/>
            <person name="Park D."/>
            <person name="Pearson M."/>
            <person name="Roberts A."/>
            <person name="Saif S."/>
            <person name="Shenoy N."/>
            <person name="Sisk P."/>
            <person name="Stolte C."/>
            <person name="Sykes S."/>
            <person name="Thomson T."/>
            <person name="Walk T."/>
            <person name="White J."/>
            <person name="Yandava C."/>
            <person name="Burger G."/>
            <person name="Gray M.W."/>
            <person name="Holland P.W.H."/>
            <person name="King N."/>
            <person name="Lang F.B.F."/>
            <person name="Roger A.J."/>
            <person name="Ruiz-Trillo I."/>
            <person name="Lander E."/>
            <person name="Nusbaum C."/>
        </authorList>
    </citation>
    <scope>NUCLEOTIDE SEQUENCE [LARGE SCALE GENOMIC DNA]</scope>
    <source>
        <strain evidence="7 8">DAOM BR117</strain>
    </source>
</reference>
<dbReference type="Proteomes" id="UP000053201">
    <property type="component" value="Unassembled WGS sequence"/>
</dbReference>
<evidence type="ECO:0000256" key="4">
    <source>
        <dbReference type="ARBA" id="ARBA00022827"/>
    </source>
</evidence>
<keyword evidence="5" id="KW-0560">Oxidoreductase</keyword>
<evidence type="ECO:0000313" key="7">
    <source>
        <dbReference type="EMBL" id="KND02637.1"/>
    </source>
</evidence>
<dbReference type="InParanoid" id="A0A0L0HNI5"/>
<dbReference type="Gene3D" id="3.30.9.10">
    <property type="entry name" value="D-Amino Acid Oxidase, subunit A, domain 2"/>
    <property type="match status" value="1"/>
</dbReference>
<accession>A0A0L0HNI5</accession>
<dbReference type="GO" id="GO:0050660">
    <property type="term" value="F:flavin adenine dinucleotide binding"/>
    <property type="evidence" value="ECO:0007669"/>
    <property type="project" value="InterPro"/>
</dbReference>
<evidence type="ECO:0000259" key="6">
    <source>
        <dbReference type="Pfam" id="PF01266"/>
    </source>
</evidence>
<evidence type="ECO:0000256" key="1">
    <source>
        <dbReference type="ARBA" id="ARBA00001974"/>
    </source>
</evidence>
<dbReference type="EMBL" id="KQ257452">
    <property type="protein sequence ID" value="KND02637.1"/>
    <property type="molecule type" value="Genomic_DNA"/>
</dbReference>
<dbReference type="eggNOG" id="KOG2820">
    <property type="taxonomic scope" value="Eukaryota"/>
</dbReference>
<dbReference type="InterPro" id="IPR045170">
    <property type="entry name" value="MTOX"/>
</dbReference>
<dbReference type="Gene3D" id="3.50.50.60">
    <property type="entry name" value="FAD/NAD(P)-binding domain"/>
    <property type="match status" value="1"/>
</dbReference>
<proteinExistence type="inferred from homology"/>
<dbReference type="RefSeq" id="XP_016610676.1">
    <property type="nucleotide sequence ID" value="XM_016750040.1"/>
</dbReference>
<dbReference type="FunCoup" id="A0A0L0HNI5">
    <property type="interactions" value="128"/>
</dbReference>
<dbReference type="OrthoDB" id="2219495at2759"/>
<dbReference type="InterPro" id="IPR006076">
    <property type="entry name" value="FAD-dep_OxRdtase"/>
</dbReference>
<dbReference type="GeneID" id="27685368"/>
<dbReference type="SUPFAM" id="SSF51905">
    <property type="entry name" value="FAD/NAD(P)-binding domain"/>
    <property type="match status" value="1"/>
</dbReference>